<proteinExistence type="predicted"/>
<dbReference type="GO" id="GO:0016747">
    <property type="term" value="F:acyltransferase activity, transferring groups other than amino-acyl groups"/>
    <property type="evidence" value="ECO:0007669"/>
    <property type="project" value="InterPro"/>
</dbReference>
<dbReference type="SUPFAM" id="SSF55729">
    <property type="entry name" value="Acyl-CoA N-acyltransferases (Nat)"/>
    <property type="match status" value="1"/>
</dbReference>
<dbReference type="AlphaFoldDB" id="A0A4S8EZ09"/>
<protein>
    <submittedName>
        <fullName evidence="2">GNAT family N-acetyltransferase</fullName>
    </submittedName>
</protein>
<comment type="caution">
    <text evidence="2">The sequence shown here is derived from an EMBL/GenBank/DDBJ whole genome shotgun (WGS) entry which is preliminary data.</text>
</comment>
<name>A0A4S8EZ09_9BURK</name>
<dbReference type="Pfam" id="PF13508">
    <property type="entry name" value="Acetyltransf_7"/>
    <property type="match status" value="1"/>
</dbReference>
<dbReference type="PROSITE" id="PS51186">
    <property type="entry name" value="GNAT"/>
    <property type="match status" value="1"/>
</dbReference>
<dbReference type="EMBL" id="STFG01000011">
    <property type="protein sequence ID" value="THU00210.1"/>
    <property type="molecule type" value="Genomic_DNA"/>
</dbReference>
<dbReference type="Gene3D" id="3.40.630.30">
    <property type="match status" value="1"/>
</dbReference>
<reference evidence="2 3" key="1">
    <citation type="journal article" date="2015" name="Antonie Van Leeuwenhoek">
        <title>Lampropedia puyangensis sp. nov., isolated from symptomatic bark of Populus ? euramericana canker and emended description of Lampropedia hyalina (Ehrenberg 1832) Lee et al. 2004.</title>
        <authorList>
            <person name="Li Y."/>
            <person name="Wang T."/>
            <person name="Piao C.G."/>
            <person name="Wang L.F."/>
            <person name="Tian G.Z."/>
            <person name="Zhu T.H."/>
            <person name="Guo M.W."/>
        </authorList>
    </citation>
    <scope>NUCLEOTIDE SEQUENCE [LARGE SCALE GENOMIC DNA]</scope>
    <source>
        <strain evidence="2 3">2-bin</strain>
    </source>
</reference>
<keyword evidence="2" id="KW-0808">Transferase</keyword>
<evidence type="ECO:0000259" key="1">
    <source>
        <dbReference type="PROSITE" id="PS51186"/>
    </source>
</evidence>
<evidence type="ECO:0000313" key="2">
    <source>
        <dbReference type="EMBL" id="THU00210.1"/>
    </source>
</evidence>
<evidence type="ECO:0000313" key="3">
    <source>
        <dbReference type="Proteomes" id="UP000308917"/>
    </source>
</evidence>
<feature type="domain" description="N-acetyltransferase" evidence="1">
    <location>
        <begin position="1"/>
        <end position="136"/>
    </location>
</feature>
<organism evidence="2 3">
    <name type="scientific">Lampropedia puyangensis</name>
    <dbReference type="NCBI Taxonomy" id="1330072"/>
    <lineage>
        <taxon>Bacteria</taxon>
        <taxon>Pseudomonadati</taxon>
        <taxon>Pseudomonadota</taxon>
        <taxon>Betaproteobacteria</taxon>
        <taxon>Burkholderiales</taxon>
        <taxon>Comamonadaceae</taxon>
        <taxon>Lampropedia</taxon>
    </lineage>
</organism>
<dbReference type="InterPro" id="IPR000182">
    <property type="entry name" value="GNAT_dom"/>
</dbReference>
<sequence>MTCRIFTDKNISTPEYSSLMESVGWGSHYSEELVQRSLAAYPYVAYVRSDSGALWGYVSAFSDHAFSTMLGELVVHPLAQGKGIGRALLSAVESEFTGIPIYVKPLGDAKRFFVACGYRAPAIEMQVLFKRNGATD</sequence>
<dbReference type="CDD" id="cd04301">
    <property type="entry name" value="NAT_SF"/>
    <property type="match status" value="1"/>
</dbReference>
<gene>
    <name evidence="2" type="ORF">E9531_10575</name>
</gene>
<dbReference type="Proteomes" id="UP000308917">
    <property type="component" value="Unassembled WGS sequence"/>
</dbReference>
<dbReference type="InterPro" id="IPR016181">
    <property type="entry name" value="Acyl_CoA_acyltransferase"/>
</dbReference>
<accession>A0A4S8EZ09</accession>
<keyword evidence="3" id="KW-1185">Reference proteome</keyword>